<feature type="repeat" description="Solcar" evidence="12">
    <location>
        <begin position="109"/>
        <end position="193"/>
    </location>
</feature>
<dbReference type="SUPFAM" id="SSF103506">
    <property type="entry name" value="Mitochondrial carrier"/>
    <property type="match status" value="1"/>
</dbReference>
<dbReference type="AlphaFoldDB" id="A0A0H3YF43"/>
<dbReference type="Gene3D" id="1.50.40.10">
    <property type="entry name" value="Mitochondrial carrier domain"/>
    <property type="match status" value="2"/>
</dbReference>
<dbReference type="GO" id="GO:0005743">
    <property type="term" value="C:mitochondrial inner membrane"/>
    <property type="evidence" value="ECO:0007669"/>
    <property type="project" value="UniProtKB-SubCell"/>
</dbReference>
<dbReference type="PANTHER" id="PTHR45758:SF20">
    <property type="entry name" value="MITOFERRIN-2"/>
    <property type="match status" value="1"/>
</dbReference>
<evidence type="ECO:0000313" key="14">
    <source>
        <dbReference type="EMBL" id="AKN21570.1"/>
    </source>
</evidence>
<protein>
    <submittedName>
        <fullName evidence="14">Slc25a-2</fullName>
    </submittedName>
</protein>
<keyword evidence="10" id="KW-0496">Mitochondrion</keyword>
<proteinExistence type="evidence at transcript level"/>
<keyword evidence="6" id="KW-0999">Mitochondrion inner membrane</keyword>
<evidence type="ECO:0000256" key="2">
    <source>
        <dbReference type="ARBA" id="ARBA00006375"/>
    </source>
</evidence>
<evidence type="ECO:0000256" key="1">
    <source>
        <dbReference type="ARBA" id="ARBA00004448"/>
    </source>
</evidence>
<keyword evidence="8" id="KW-0408">Iron</keyword>
<organism evidence="14">
    <name type="scientific">Schmidtea mediterranea</name>
    <name type="common">Freshwater planarian flatworm</name>
    <dbReference type="NCBI Taxonomy" id="79327"/>
    <lineage>
        <taxon>Eukaryota</taxon>
        <taxon>Metazoa</taxon>
        <taxon>Spiralia</taxon>
        <taxon>Lophotrochozoa</taxon>
        <taxon>Platyhelminthes</taxon>
        <taxon>Rhabditophora</taxon>
        <taxon>Seriata</taxon>
        <taxon>Tricladida</taxon>
        <taxon>Continenticola</taxon>
        <taxon>Geoplanoidea</taxon>
        <taxon>Dugesiidae</taxon>
        <taxon>Schmidtea</taxon>
    </lineage>
</organism>
<feature type="repeat" description="Solcar" evidence="12">
    <location>
        <begin position="12"/>
        <end position="100"/>
    </location>
</feature>
<keyword evidence="11 12" id="KW-0472">Membrane</keyword>
<name>A0A0H3YF43_SCHMD</name>
<dbReference type="PROSITE" id="PS50920">
    <property type="entry name" value="SOLCAR"/>
    <property type="match status" value="3"/>
</dbReference>
<dbReference type="EMBL" id="KT163620">
    <property type="protein sequence ID" value="AKN21570.1"/>
    <property type="molecule type" value="mRNA"/>
</dbReference>
<keyword evidence="4" id="KW-0410">Iron transport</keyword>
<feature type="repeat" description="Solcar" evidence="12">
    <location>
        <begin position="200"/>
        <end position="295"/>
    </location>
</feature>
<accession>A0A0H3YF43</accession>
<evidence type="ECO:0000256" key="12">
    <source>
        <dbReference type="PROSITE-ProRule" id="PRU00282"/>
    </source>
</evidence>
<reference evidence="14" key="1">
    <citation type="journal article" date="2015" name="Elife">
        <title>Stem cells and fluid flow drive cyst formation in an invertebrate excretory organ.</title>
        <authorList>
            <person name="Thi-Kim Vu H."/>
            <person name="Rink J.C."/>
            <person name="McKinney S.A."/>
            <person name="McClain M."/>
            <person name="Lakshmanaperumal N."/>
            <person name="Alexander R."/>
            <person name="Sanchez Alvarado A."/>
        </authorList>
    </citation>
    <scope>NUCLEOTIDE SEQUENCE</scope>
</reference>
<evidence type="ECO:0000256" key="3">
    <source>
        <dbReference type="ARBA" id="ARBA00022448"/>
    </source>
</evidence>
<evidence type="ECO:0000256" key="9">
    <source>
        <dbReference type="ARBA" id="ARBA00023065"/>
    </source>
</evidence>
<evidence type="ECO:0000256" key="5">
    <source>
        <dbReference type="ARBA" id="ARBA00022692"/>
    </source>
</evidence>
<evidence type="ECO:0000256" key="10">
    <source>
        <dbReference type="ARBA" id="ARBA00023128"/>
    </source>
</evidence>
<dbReference type="OrthoDB" id="43906at2759"/>
<keyword evidence="3 13" id="KW-0813">Transport</keyword>
<comment type="similarity">
    <text evidence="2 13">Belongs to the mitochondrial carrier (TC 2.A.29) family.</text>
</comment>
<dbReference type="GO" id="GO:0048250">
    <property type="term" value="P:iron import into the mitochondrion"/>
    <property type="evidence" value="ECO:0007669"/>
    <property type="project" value="TreeGrafter"/>
</dbReference>
<evidence type="ECO:0000256" key="7">
    <source>
        <dbReference type="ARBA" id="ARBA00022989"/>
    </source>
</evidence>
<dbReference type="Pfam" id="PF00153">
    <property type="entry name" value="Mito_carr"/>
    <property type="match status" value="3"/>
</dbReference>
<evidence type="ECO:0000256" key="8">
    <source>
        <dbReference type="ARBA" id="ARBA00023004"/>
    </source>
</evidence>
<keyword evidence="7" id="KW-1133">Transmembrane helix</keyword>
<dbReference type="InterPro" id="IPR023395">
    <property type="entry name" value="MCP_dom_sf"/>
</dbReference>
<dbReference type="FunFam" id="1.50.40.10:FF:000029">
    <property type="entry name" value="Solute carrier family 25 member 28"/>
    <property type="match status" value="1"/>
</dbReference>
<dbReference type="InterPro" id="IPR018108">
    <property type="entry name" value="MCP_transmembrane"/>
</dbReference>
<evidence type="ECO:0000256" key="6">
    <source>
        <dbReference type="ARBA" id="ARBA00022792"/>
    </source>
</evidence>
<gene>
    <name evidence="14" type="primary">slc25a-2</name>
</gene>
<dbReference type="PANTHER" id="PTHR45758">
    <property type="entry name" value="MITOFERRIN-1-RELATED"/>
    <property type="match status" value="1"/>
</dbReference>
<dbReference type="GO" id="GO:0015093">
    <property type="term" value="F:ferrous iron transmembrane transporter activity"/>
    <property type="evidence" value="ECO:0007669"/>
    <property type="project" value="TreeGrafter"/>
</dbReference>
<sequence>MEDDYEALPENSKLSDHMMAGACAGILEHALVYPFDSIKTRLQCIRPNHGIKFKGVIDGLYHIAMKEGMKHTLKGVGAVIIGAGPAHALYFASYEWVKKSFCCPSFGHLNSISYACAGAFATSLHDAIMTPADAIKQRLQMYQSPYRNSYQCFRRVLRNEGFPVLYRAYGAQLTMNLPYHSIYILIYEYGQNFSNPNRDYIPLAHIFSASVAAAISSFLTNPLDVCKTVLNTQDHCALSEWSDKNQKIHGIFASAKLIYRCEGVYGYFRGAYARMLYTIPGSAISWGVYEYFKHFLKSTNN</sequence>
<comment type="subcellular location">
    <subcellularLocation>
        <location evidence="1">Mitochondrion inner membrane</location>
        <topology evidence="1">Multi-pass membrane protein</topology>
    </subcellularLocation>
</comment>
<evidence type="ECO:0000256" key="11">
    <source>
        <dbReference type="ARBA" id="ARBA00023136"/>
    </source>
</evidence>
<keyword evidence="9" id="KW-0406">Ion transport</keyword>
<keyword evidence="5 12" id="KW-0812">Transmembrane</keyword>
<evidence type="ECO:0000256" key="13">
    <source>
        <dbReference type="RuleBase" id="RU000488"/>
    </source>
</evidence>
<evidence type="ECO:0000256" key="4">
    <source>
        <dbReference type="ARBA" id="ARBA00022496"/>
    </source>
</evidence>